<reference evidence="5" key="1">
    <citation type="submission" date="2024-03" db="EMBL/GenBank/DDBJ databases">
        <authorList>
            <consortium name="ELIXIR-Norway"/>
            <consortium name="Elixir Norway"/>
        </authorList>
    </citation>
    <scope>NUCLEOTIDE SEQUENCE</scope>
</reference>
<evidence type="ECO:0000256" key="4">
    <source>
        <dbReference type="SAM" id="MobiDB-lite"/>
    </source>
</evidence>
<dbReference type="PANTHER" id="PTHR33388:SF2">
    <property type="entry name" value="PROTEIN SPOROCYTELESS"/>
    <property type="match status" value="1"/>
</dbReference>
<evidence type="ECO:0000256" key="1">
    <source>
        <dbReference type="ARBA" id="ARBA00022491"/>
    </source>
</evidence>
<keyword evidence="2" id="KW-0805">Transcription regulation</keyword>
<gene>
    <name evidence="5" type="ORF">CSSPJE1EN2_LOCUS19692</name>
</gene>
<evidence type="ECO:0000256" key="2">
    <source>
        <dbReference type="ARBA" id="ARBA00023015"/>
    </source>
</evidence>
<proteinExistence type="predicted"/>
<evidence type="ECO:0000256" key="3">
    <source>
        <dbReference type="ARBA" id="ARBA00023163"/>
    </source>
</evidence>
<evidence type="ECO:0000313" key="6">
    <source>
        <dbReference type="Proteomes" id="UP001497522"/>
    </source>
</evidence>
<dbReference type="EMBL" id="OZ023707">
    <property type="protein sequence ID" value="CAK9877867.1"/>
    <property type="molecule type" value="Genomic_DNA"/>
</dbReference>
<dbReference type="Proteomes" id="UP001497522">
    <property type="component" value="Chromosome 6"/>
</dbReference>
<feature type="compositionally biased region" description="Basic residues" evidence="4">
    <location>
        <begin position="22"/>
        <end position="35"/>
    </location>
</feature>
<evidence type="ECO:0000313" key="5">
    <source>
        <dbReference type="EMBL" id="CAK9877867.1"/>
    </source>
</evidence>
<dbReference type="PANTHER" id="PTHR33388">
    <property type="entry name" value="OS01G0212500 PROTEIN"/>
    <property type="match status" value="1"/>
</dbReference>
<protein>
    <submittedName>
        <fullName evidence="5">Uncharacterized protein</fullName>
    </submittedName>
</protein>
<name>A0ABP1BPC7_9BRYO</name>
<organism evidence="5 6">
    <name type="scientific">Sphagnum jensenii</name>
    <dbReference type="NCBI Taxonomy" id="128206"/>
    <lineage>
        <taxon>Eukaryota</taxon>
        <taxon>Viridiplantae</taxon>
        <taxon>Streptophyta</taxon>
        <taxon>Embryophyta</taxon>
        <taxon>Bryophyta</taxon>
        <taxon>Sphagnophytina</taxon>
        <taxon>Sphagnopsida</taxon>
        <taxon>Sphagnales</taxon>
        <taxon>Sphagnaceae</taxon>
        <taxon>Sphagnum</taxon>
    </lineage>
</organism>
<sequence>MGSRNRTGKKGVNLAKKEGRSSRARKGKSGQKKQPQRGLGVAQLEKLRLQEQQSKQETACLESLQSSLPAPFASSADHHQGSSGVVGLRCTSRVSNVVVNLKEEKRTVEDVDDKVVESACLLPVTSGFLEPGVLQSGGSRTLLQLVGASNIDRPRELSSFQSFSSNPILPSIEKTCGQKRPWYSLKESLSKQLCSKSLDLNVPAGENNAGNEGCTPNVVQSPESPRGANYTTGIFRSALGNSLPLLKLKARSALSTWQETDLPIFRAVRSEVGLVKDSHPSAHHSSALTLNRRRCLSRSEVPALMGVDLQLSGDFLTLGLPSCSYPVKSECKLEVNGRDVQDMDEFSTVKQIAIFSEGDEEKLQLQMCNTHQGSIYTEGDGLLTLSYEGNLSFSAMEWEMPAESRLSCRLPSISSSNGADYFTHKPSGTAKQEESMDLRLKLAI</sequence>
<feature type="region of interest" description="Disordered" evidence="4">
    <location>
        <begin position="1"/>
        <end position="45"/>
    </location>
</feature>
<dbReference type="InterPro" id="IPR040356">
    <property type="entry name" value="SPEAR"/>
</dbReference>
<keyword evidence="6" id="KW-1185">Reference proteome</keyword>
<accession>A0ABP1BPC7</accession>
<keyword evidence="3" id="KW-0804">Transcription</keyword>
<keyword evidence="1" id="KW-0678">Repressor</keyword>